<dbReference type="RefSeq" id="WP_023483895.1">
    <property type="nucleotide sequence ID" value="NZ_CP019794.1"/>
</dbReference>
<dbReference type="PIRSF" id="PIRSF016897">
    <property type="entry name" value="GlpP"/>
    <property type="match status" value="1"/>
</dbReference>
<evidence type="ECO:0000256" key="1">
    <source>
        <dbReference type="PIRNR" id="PIRNR016897"/>
    </source>
</evidence>
<dbReference type="AlphaFoldDB" id="A0A1V0UVY4"/>
<evidence type="ECO:0000313" key="2">
    <source>
        <dbReference type="EMBL" id="ARF69326.1"/>
    </source>
</evidence>
<dbReference type="EMBL" id="CP020557">
    <property type="protein sequence ID" value="ARF69326.1"/>
    <property type="molecule type" value="Genomic_DNA"/>
</dbReference>
<keyword evidence="1" id="KW-0804">Transcription</keyword>
<proteinExistence type="predicted"/>
<reference evidence="2 3" key="1">
    <citation type="submission" date="2017-03" db="EMBL/GenBank/DDBJ databases">
        <title>Paenibacillus larvae genome sequencing.</title>
        <authorList>
            <person name="Dingman D.W."/>
        </authorList>
    </citation>
    <scope>NUCLEOTIDE SEQUENCE [LARGE SCALE GENOMIC DNA]</scope>
    <source>
        <strain evidence="2 3">SAG 10367</strain>
    </source>
</reference>
<protein>
    <recommendedName>
        <fullName evidence="1">Glycerol uptake operon antiterminator regulatory protein</fullName>
    </recommendedName>
</protein>
<dbReference type="Proteomes" id="UP000192727">
    <property type="component" value="Chromosome"/>
</dbReference>
<dbReference type="GO" id="GO:0006071">
    <property type="term" value="P:glycerol metabolic process"/>
    <property type="evidence" value="ECO:0007669"/>
    <property type="project" value="UniProtKB-UniRule"/>
</dbReference>
<keyword evidence="1" id="KW-0805">Transcription regulation</keyword>
<keyword evidence="1" id="KW-0319">Glycerol metabolism</keyword>
<dbReference type="Pfam" id="PF04309">
    <property type="entry name" value="G3P_antiterm"/>
    <property type="match status" value="1"/>
</dbReference>
<evidence type="ECO:0000313" key="3">
    <source>
        <dbReference type="Proteomes" id="UP000192727"/>
    </source>
</evidence>
<dbReference type="PANTHER" id="PTHR35787:SF1">
    <property type="entry name" value="GLYCEROL UPTAKE OPERON ANTITERMINATOR REGULATORY PROTEIN"/>
    <property type="match status" value="1"/>
</dbReference>
<sequence length="185" mass="20775">MHFDGQRILPAIRRIKDLEKLLDSSYTYLVLLDVHIAQLKHNVQFAKGAGKKLLLHLDLIQGMQSDGYAAEYICQEFQPYGILSTKTNVVAKAKQKKVLAVQRVFLLDSGSLEKSYALIEKNRPDFIEVLPGALTPLIREIREKTGIPILAGGFIRTPEDVERTLEAGAVAVTTSTPELWDLYRK</sequence>
<dbReference type="PANTHER" id="PTHR35787">
    <property type="entry name" value="GLYCEROL UPTAKE OPERON ANTITERMINATOR REGULATORY PROTEIN"/>
    <property type="match status" value="1"/>
</dbReference>
<dbReference type="GeneID" id="64218072"/>
<dbReference type="GO" id="GO:0045893">
    <property type="term" value="P:positive regulation of DNA-templated transcription"/>
    <property type="evidence" value="ECO:0007669"/>
    <property type="project" value="TreeGrafter"/>
</dbReference>
<dbReference type="InterPro" id="IPR013785">
    <property type="entry name" value="Aldolase_TIM"/>
</dbReference>
<dbReference type="GO" id="GO:0001072">
    <property type="term" value="F:transcription antitermination factor activity, RNA binding"/>
    <property type="evidence" value="ECO:0007669"/>
    <property type="project" value="TreeGrafter"/>
</dbReference>
<gene>
    <name evidence="2" type="ORF">B7C51_18170</name>
</gene>
<dbReference type="InterPro" id="IPR006699">
    <property type="entry name" value="GlpP"/>
</dbReference>
<dbReference type="Gene3D" id="3.20.20.70">
    <property type="entry name" value="Aldolase class I"/>
    <property type="match status" value="1"/>
</dbReference>
<comment type="function">
    <text evidence="1">Regulates expression of the glpD operon. In the presence of glycerol 3-phosphate (G3P) causes antitermination of transcription of glpD at the inverted repeat of the leader region to enhance its transcription. Binds and stabilizes glpD leader mRNA.</text>
</comment>
<dbReference type="SUPFAM" id="SSF110391">
    <property type="entry name" value="GlpP-like"/>
    <property type="match status" value="1"/>
</dbReference>
<name>A0A1V0UVY4_9BACL</name>
<organism evidence="2 3">
    <name type="scientific">Paenibacillus larvae subsp. pulvifaciens</name>
    <dbReference type="NCBI Taxonomy" id="1477"/>
    <lineage>
        <taxon>Bacteria</taxon>
        <taxon>Bacillati</taxon>
        <taxon>Bacillota</taxon>
        <taxon>Bacilli</taxon>
        <taxon>Bacillales</taxon>
        <taxon>Paenibacillaceae</taxon>
        <taxon>Paenibacillus</taxon>
    </lineage>
</organism>
<dbReference type="GO" id="GO:0003723">
    <property type="term" value="F:RNA binding"/>
    <property type="evidence" value="ECO:0007669"/>
    <property type="project" value="UniProtKB-KW"/>
</dbReference>
<accession>A0A1V0UVY4</accession>
<keyword evidence="1" id="KW-0694">RNA-binding</keyword>